<dbReference type="STRING" id="560819.SAMN05428998_106216"/>
<name>A0A1Y6BSP8_9PROT</name>
<proteinExistence type="inferred from homology"/>
<dbReference type="PRINTS" id="PR00081">
    <property type="entry name" value="GDHRDH"/>
</dbReference>
<dbReference type="PROSITE" id="PS00061">
    <property type="entry name" value="ADH_SHORT"/>
    <property type="match status" value="1"/>
</dbReference>
<dbReference type="Pfam" id="PF13561">
    <property type="entry name" value="adh_short_C2"/>
    <property type="match status" value="1"/>
</dbReference>
<dbReference type="FunFam" id="3.40.50.720:FF:000084">
    <property type="entry name" value="Short-chain dehydrogenase reductase"/>
    <property type="match status" value="1"/>
</dbReference>
<accession>A0A1Y6BSP8</accession>
<gene>
    <name evidence="3" type="ORF">SAMN05428998_106216</name>
</gene>
<dbReference type="InterPro" id="IPR020904">
    <property type="entry name" value="Sc_DH/Rdtase_CS"/>
</dbReference>
<comment type="similarity">
    <text evidence="1">Belongs to the short-chain dehydrogenases/reductases (SDR) family.</text>
</comment>
<evidence type="ECO:0000256" key="2">
    <source>
        <dbReference type="ARBA" id="ARBA00023002"/>
    </source>
</evidence>
<dbReference type="PANTHER" id="PTHR24321:SF8">
    <property type="entry name" value="ESTRADIOL 17-BETA-DEHYDROGENASE 8-RELATED"/>
    <property type="match status" value="1"/>
</dbReference>
<dbReference type="Gene3D" id="3.40.50.720">
    <property type="entry name" value="NAD(P)-binding Rossmann-like Domain"/>
    <property type="match status" value="1"/>
</dbReference>
<protein>
    <submittedName>
        <fullName evidence="3">NAD(P)-dependent dehydrogenase, short-chain alcohol dehydrogenase family</fullName>
    </submittedName>
</protein>
<dbReference type="InterPro" id="IPR036291">
    <property type="entry name" value="NAD(P)-bd_dom_sf"/>
</dbReference>
<keyword evidence="2" id="KW-0560">Oxidoreductase</keyword>
<dbReference type="SUPFAM" id="SSF51735">
    <property type="entry name" value="NAD(P)-binding Rossmann-fold domains"/>
    <property type="match status" value="1"/>
</dbReference>
<dbReference type="GO" id="GO:0016491">
    <property type="term" value="F:oxidoreductase activity"/>
    <property type="evidence" value="ECO:0007669"/>
    <property type="project" value="UniProtKB-KW"/>
</dbReference>
<dbReference type="CDD" id="cd05233">
    <property type="entry name" value="SDR_c"/>
    <property type="match status" value="1"/>
</dbReference>
<dbReference type="RefSeq" id="WP_085122691.1">
    <property type="nucleotide sequence ID" value="NZ_FWZX01000006.1"/>
</dbReference>
<dbReference type="Proteomes" id="UP000192917">
    <property type="component" value="Unassembled WGS sequence"/>
</dbReference>
<sequence>MAGRGRLAGKRAFISGAGGGIGAATAIKFAAEGAAVAAVDLKAEGLAATLGEIEAAGGSAVALTGDIADPVRCESLMSEAAGALGGLDVLFNNAGVLLPGDDGPVETPLEVWEKTLRVDLTGVFLACKYGIPHLERAGGGSVVNTASLVALVGSAYPQIAYTAAKGGVLAMTREMAVQYGRKGIRFNAICPGPVGTPLVKAFLSDEAAWNARRPFMPMGRIAEPSEIAGLVAFLASDEASYITGAAYPIDGGISAAYVIKDD</sequence>
<organism evidence="3 4">
    <name type="scientific">Tistlia consotensis USBA 355</name>
    <dbReference type="NCBI Taxonomy" id="560819"/>
    <lineage>
        <taxon>Bacteria</taxon>
        <taxon>Pseudomonadati</taxon>
        <taxon>Pseudomonadota</taxon>
        <taxon>Alphaproteobacteria</taxon>
        <taxon>Rhodospirillales</taxon>
        <taxon>Rhodovibrionaceae</taxon>
        <taxon>Tistlia</taxon>
    </lineage>
</organism>
<dbReference type="PRINTS" id="PR00080">
    <property type="entry name" value="SDRFAMILY"/>
</dbReference>
<reference evidence="3 4" key="1">
    <citation type="submission" date="2017-04" db="EMBL/GenBank/DDBJ databases">
        <authorList>
            <person name="Afonso C.L."/>
            <person name="Miller P.J."/>
            <person name="Scott M.A."/>
            <person name="Spackman E."/>
            <person name="Goraichik I."/>
            <person name="Dimitrov K.M."/>
            <person name="Suarez D.L."/>
            <person name="Swayne D.E."/>
        </authorList>
    </citation>
    <scope>NUCLEOTIDE SEQUENCE [LARGE SCALE GENOMIC DNA]</scope>
    <source>
        <strain evidence="3 4">USBA 355</strain>
    </source>
</reference>
<dbReference type="PANTHER" id="PTHR24321">
    <property type="entry name" value="DEHYDROGENASES, SHORT CHAIN"/>
    <property type="match status" value="1"/>
</dbReference>
<dbReference type="EMBL" id="FWZX01000006">
    <property type="protein sequence ID" value="SMF19288.1"/>
    <property type="molecule type" value="Genomic_DNA"/>
</dbReference>
<keyword evidence="4" id="KW-1185">Reference proteome</keyword>
<evidence type="ECO:0000256" key="1">
    <source>
        <dbReference type="ARBA" id="ARBA00006484"/>
    </source>
</evidence>
<evidence type="ECO:0000313" key="3">
    <source>
        <dbReference type="EMBL" id="SMF19288.1"/>
    </source>
</evidence>
<evidence type="ECO:0000313" key="4">
    <source>
        <dbReference type="Proteomes" id="UP000192917"/>
    </source>
</evidence>
<dbReference type="InterPro" id="IPR002347">
    <property type="entry name" value="SDR_fam"/>
</dbReference>
<dbReference type="AlphaFoldDB" id="A0A1Y6BSP8"/>